<evidence type="ECO:0000259" key="7">
    <source>
        <dbReference type="Pfam" id="PF08479"/>
    </source>
</evidence>
<dbReference type="Gene3D" id="3.10.20.310">
    <property type="entry name" value="membrane protein fhac"/>
    <property type="match status" value="1"/>
</dbReference>
<dbReference type="GO" id="GO:0008320">
    <property type="term" value="F:protein transmembrane transporter activity"/>
    <property type="evidence" value="ECO:0007669"/>
    <property type="project" value="TreeGrafter"/>
</dbReference>
<dbReference type="InterPro" id="IPR005565">
    <property type="entry name" value="Hemolysn_activator_HlyB_C"/>
</dbReference>
<dbReference type="AlphaFoldDB" id="A0A4Q9QNY8"/>
<keyword evidence="2" id="KW-0812">Transmembrane</keyword>
<evidence type="ECO:0000256" key="3">
    <source>
        <dbReference type="ARBA" id="ARBA00023237"/>
    </source>
</evidence>
<dbReference type="OrthoDB" id="5753546at2"/>
<proteinExistence type="predicted"/>
<evidence type="ECO:0000313" key="8">
    <source>
        <dbReference type="EMBL" id="TBU81617.1"/>
    </source>
</evidence>
<organism evidence="8 9">
    <name type="scientific">Phytopseudomonas daroniae</name>
    <dbReference type="NCBI Taxonomy" id="2487519"/>
    <lineage>
        <taxon>Bacteria</taxon>
        <taxon>Pseudomonadati</taxon>
        <taxon>Pseudomonadota</taxon>
        <taxon>Gammaproteobacteria</taxon>
        <taxon>Pseudomonadales</taxon>
        <taxon>Pseudomonadaceae</taxon>
        <taxon>Phytopseudomonas</taxon>
    </lineage>
</organism>
<dbReference type="PANTHER" id="PTHR34597:SF6">
    <property type="entry name" value="BLR6126 PROTEIN"/>
    <property type="match status" value="1"/>
</dbReference>
<keyword evidence="9" id="KW-1185">Reference proteome</keyword>
<evidence type="ECO:0000256" key="4">
    <source>
        <dbReference type="SAM" id="MobiDB-lite"/>
    </source>
</evidence>
<dbReference type="Pfam" id="PF03865">
    <property type="entry name" value="ShlB"/>
    <property type="match status" value="1"/>
</dbReference>
<feature type="domain" description="Polypeptide-transport-associated ShlB-type" evidence="7">
    <location>
        <begin position="70"/>
        <end position="144"/>
    </location>
</feature>
<evidence type="ECO:0000256" key="2">
    <source>
        <dbReference type="ARBA" id="ARBA00022692"/>
    </source>
</evidence>
<evidence type="ECO:0008006" key="10">
    <source>
        <dbReference type="Google" id="ProtNLM"/>
    </source>
</evidence>
<evidence type="ECO:0000259" key="6">
    <source>
        <dbReference type="Pfam" id="PF03865"/>
    </source>
</evidence>
<reference evidence="8 9" key="1">
    <citation type="submission" date="2018-06" db="EMBL/GenBank/DDBJ databases">
        <title>Three novel Pseudomonas species isolated from symptomatic oak.</title>
        <authorList>
            <person name="Bueno-Gonzalez V."/>
            <person name="Brady C."/>
        </authorList>
    </citation>
    <scope>NUCLEOTIDE SEQUENCE [LARGE SCALE GENOMIC DNA]</scope>
    <source>
        <strain evidence="8 9">P9A</strain>
    </source>
</reference>
<dbReference type="InterPro" id="IPR013686">
    <property type="entry name" value="Polypept-transport_assoc_ShlB"/>
</dbReference>
<dbReference type="RefSeq" id="WP_131179414.1">
    <property type="nucleotide sequence ID" value="NZ_QJUI01000005.1"/>
</dbReference>
<evidence type="ECO:0000256" key="5">
    <source>
        <dbReference type="SAM" id="SignalP"/>
    </source>
</evidence>
<keyword evidence="5" id="KW-0732">Signal</keyword>
<dbReference type="InterPro" id="IPR051544">
    <property type="entry name" value="TPS_OM_transporter"/>
</dbReference>
<feature type="chain" id="PRO_5020240046" description="ShlB/FhaC/HecB family hemolysin secretion/activation protein" evidence="5">
    <location>
        <begin position="22"/>
        <end position="566"/>
    </location>
</feature>
<feature type="signal peptide" evidence="5">
    <location>
        <begin position="1"/>
        <end position="21"/>
    </location>
</feature>
<feature type="region of interest" description="Disordered" evidence="4">
    <location>
        <begin position="30"/>
        <end position="51"/>
    </location>
</feature>
<evidence type="ECO:0000313" key="9">
    <source>
        <dbReference type="Proteomes" id="UP000292302"/>
    </source>
</evidence>
<keyword evidence="1" id="KW-1134">Transmembrane beta strand</keyword>
<accession>A0A4Q9QNY8</accession>
<name>A0A4Q9QNY8_9GAMM</name>
<gene>
    <name evidence="8" type="ORF">DNK06_07525</name>
</gene>
<dbReference type="Gene3D" id="2.40.160.50">
    <property type="entry name" value="membrane protein fhac: a member of the omp85/tpsb transporter family"/>
    <property type="match status" value="1"/>
</dbReference>
<dbReference type="GO" id="GO:0098046">
    <property type="term" value="C:type V protein secretion system complex"/>
    <property type="evidence" value="ECO:0007669"/>
    <property type="project" value="TreeGrafter"/>
</dbReference>
<dbReference type="Proteomes" id="UP000292302">
    <property type="component" value="Unassembled WGS sequence"/>
</dbReference>
<comment type="caution">
    <text evidence="8">The sequence shown here is derived from an EMBL/GenBank/DDBJ whole genome shotgun (WGS) entry which is preliminary data.</text>
</comment>
<dbReference type="Pfam" id="PF08479">
    <property type="entry name" value="POTRA_2"/>
    <property type="match status" value="1"/>
</dbReference>
<keyword evidence="3" id="KW-0998">Cell outer membrane</keyword>
<dbReference type="GO" id="GO:0046819">
    <property type="term" value="P:protein secretion by the type V secretion system"/>
    <property type="evidence" value="ECO:0007669"/>
    <property type="project" value="TreeGrafter"/>
</dbReference>
<sequence>MRFRDLLLPGLICLPWSCAMADSPQFLNTNDIENNLPTPNLPPESYRPKVPETQLSAPTQQQLPIDTRVQVNHVLIEGGTVYPFEEVAALFNPMVGREVSLRELLVAAESITKRYKADGYALSYAFVPAQDLSQGNVRVILVEGHISGHELRGEIGSARGYVDKLAAKLLQERPLTTRSFQRYTTLMAQIPGVTVRASVPPPTTTDGAVTLVTDVSRKPVSVSMAMDYDSRDDLQAVVSVASNSHTSVGEQVVVSALVPPGEDRERYVRVDYSQFVSDEGTRLQASASRYRSDPKDQLVIGGATTESHRDNQRLSLGVSHPFVASPTEMVTGVARIYSVDDEREFTRLSPLPERKRALVIDSKVRAVALEGEWKMAQANRLRILSGGLYQGIDDLGAKSEVRVLDQKADIQLHDLDFTRLRLSGVQSDTFAGTWQSVISGALYWSDDSLPESEQVIFGDRNFGRGYPSDQAYGDKGWGLAYELNRSFARDGQWLRMIQPYAAVDAARARFNGAGASSNLASAALGVRFGDRRFYSLSLELARPLGDRALDSRDRDPRFGMSFSYQL</sequence>
<dbReference type="PANTHER" id="PTHR34597">
    <property type="entry name" value="SLR1661 PROTEIN"/>
    <property type="match status" value="1"/>
</dbReference>
<dbReference type="EMBL" id="QJUI01000005">
    <property type="protein sequence ID" value="TBU81617.1"/>
    <property type="molecule type" value="Genomic_DNA"/>
</dbReference>
<keyword evidence="1" id="KW-0472">Membrane</keyword>
<evidence type="ECO:0000256" key="1">
    <source>
        <dbReference type="ARBA" id="ARBA00022452"/>
    </source>
</evidence>
<protein>
    <recommendedName>
        <fullName evidence="10">ShlB/FhaC/HecB family hemolysin secretion/activation protein</fullName>
    </recommendedName>
</protein>
<feature type="domain" description="Haemolysin activator HlyB C-terminal" evidence="6">
    <location>
        <begin position="385"/>
        <end position="528"/>
    </location>
</feature>